<dbReference type="GeneID" id="16997500"/>
<evidence type="ECO:0000256" key="3">
    <source>
        <dbReference type="ARBA" id="ARBA00023150"/>
    </source>
</evidence>
<gene>
    <name evidence="5" type="ORF">CYME_CMS449C</name>
</gene>
<dbReference type="Gramene" id="CMS449CT">
    <property type="protein sequence ID" value="CMS449CT"/>
    <property type="gene ID" value="CMS449C"/>
</dbReference>
<keyword evidence="3" id="KW-0501">Molybdenum cofactor biosynthesis</keyword>
<dbReference type="HOGENOM" id="CLU_077358_1_1_1"/>
<comment type="pathway">
    <text evidence="1">Cofactor biosynthesis; molybdopterin biosynthesis.</text>
</comment>
<dbReference type="GO" id="GO:0061599">
    <property type="term" value="F:molybdopterin molybdotransferase activity"/>
    <property type="evidence" value="ECO:0007669"/>
    <property type="project" value="UniProtKB-EC"/>
</dbReference>
<dbReference type="EC" id="2.10.1.1" evidence="2"/>
<dbReference type="InterPro" id="IPR001453">
    <property type="entry name" value="MoaB/Mog_dom"/>
</dbReference>
<evidence type="ECO:0000313" key="6">
    <source>
        <dbReference type="Proteomes" id="UP000007014"/>
    </source>
</evidence>
<dbReference type="PROSITE" id="PS01078">
    <property type="entry name" value="MOCF_BIOSYNTHESIS_1"/>
    <property type="match status" value="1"/>
</dbReference>
<dbReference type="SUPFAM" id="SSF53218">
    <property type="entry name" value="Molybdenum cofactor biosynthesis proteins"/>
    <property type="match status" value="1"/>
</dbReference>
<keyword evidence="6" id="KW-1185">Reference proteome</keyword>
<dbReference type="eggNOG" id="KOG2371">
    <property type="taxonomic scope" value="Eukaryota"/>
</dbReference>
<name>M1VC42_CYAM1</name>
<reference evidence="5 6" key="2">
    <citation type="journal article" date="2007" name="BMC Biol.">
        <title>A 100%-complete sequence reveals unusually simple genomic features in the hot-spring red alga Cyanidioschyzon merolae.</title>
        <authorList>
            <person name="Nozaki H."/>
            <person name="Takano H."/>
            <person name="Misumi O."/>
            <person name="Terasawa K."/>
            <person name="Matsuzaki M."/>
            <person name="Maruyama S."/>
            <person name="Nishida K."/>
            <person name="Yagisawa F."/>
            <person name="Yoshida Y."/>
            <person name="Fujiwara T."/>
            <person name="Takio S."/>
            <person name="Tamura K."/>
            <person name="Chung S.J."/>
            <person name="Nakamura S."/>
            <person name="Kuroiwa H."/>
            <person name="Tanaka K."/>
            <person name="Sato N."/>
            <person name="Kuroiwa T."/>
        </authorList>
    </citation>
    <scope>NUCLEOTIDE SEQUENCE [LARGE SCALE GENOMIC DNA]</scope>
    <source>
        <strain evidence="5 6">10D</strain>
    </source>
</reference>
<dbReference type="CDD" id="cd00886">
    <property type="entry name" value="MogA_MoaB"/>
    <property type="match status" value="1"/>
</dbReference>
<evidence type="ECO:0000313" key="5">
    <source>
        <dbReference type="EMBL" id="BAM83004.1"/>
    </source>
</evidence>
<organism evidence="5 6">
    <name type="scientific">Cyanidioschyzon merolae (strain NIES-3377 / 10D)</name>
    <name type="common">Unicellular red alga</name>
    <dbReference type="NCBI Taxonomy" id="280699"/>
    <lineage>
        <taxon>Eukaryota</taxon>
        <taxon>Rhodophyta</taxon>
        <taxon>Bangiophyceae</taxon>
        <taxon>Cyanidiales</taxon>
        <taxon>Cyanidiaceae</taxon>
        <taxon>Cyanidioschyzon</taxon>
    </lineage>
</organism>
<dbReference type="InterPro" id="IPR036425">
    <property type="entry name" value="MoaB/Mog-like_dom_sf"/>
</dbReference>
<dbReference type="Pfam" id="PF00994">
    <property type="entry name" value="MoCF_biosynth"/>
    <property type="match status" value="1"/>
</dbReference>
<dbReference type="InterPro" id="IPR051920">
    <property type="entry name" value="MPT_Adenylyltrnsfr/MoaC-Rel"/>
</dbReference>
<dbReference type="Gene3D" id="3.40.980.10">
    <property type="entry name" value="MoaB/Mog-like domain"/>
    <property type="match status" value="1"/>
</dbReference>
<dbReference type="OMA" id="PYIETNA"/>
<dbReference type="PANTHER" id="PTHR43764:SF1">
    <property type="entry name" value="MOLYBDOPTERIN MOLYBDOTRANSFERASE"/>
    <property type="match status" value="1"/>
</dbReference>
<evidence type="ECO:0000256" key="2">
    <source>
        <dbReference type="ARBA" id="ARBA00013269"/>
    </source>
</evidence>
<dbReference type="EMBL" id="AP006501">
    <property type="protein sequence ID" value="BAM83004.1"/>
    <property type="molecule type" value="Genomic_DNA"/>
</dbReference>
<proteinExistence type="predicted"/>
<dbReference type="PANTHER" id="PTHR43764">
    <property type="entry name" value="MOLYBDENUM COFACTOR BIOSYNTHESIS"/>
    <property type="match status" value="1"/>
</dbReference>
<feature type="domain" description="MoaB/Mog" evidence="4">
    <location>
        <begin position="7"/>
        <end position="177"/>
    </location>
</feature>
<sequence>MFTLHAAVITVSDSCAAGQACDKSGPLVRQLLEESSAAALGATVPRFQVTWSEVIPDERQVIVKRIRVLAGQDSREDDGASSVSGPPQPVDLIVTTGGTGISARDVTPESTLEACEGRSVWGLSYLMLQVSLQYTPMAALSRYGAGVCGSALVINLPGKPSAVQEVLPAIKPVIVHGCMLLHGHTRHGGESDVPAQEATPNVQ</sequence>
<evidence type="ECO:0000256" key="1">
    <source>
        <dbReference type="ARBA" id="ARBA00005046"/>
    </source>
</evidence>
<dbReference type="AlphaFoldDB" id="M1VC42"/>
<dbReference type="KEGG" id="cme:CYME_CMS449C"/>
<protein>
    <recommendedName>
        <fullName evidence="2">molybdopterin molybdotransferase</fullName>
        <ecNumber evidence="2">2.10.1.1</ecNumber>
    </recommendedName>
</protein>
<dbReference type="GO" id="GO:0006777">
    <property type="term" value="P:Mo-molybdopterin cofactor biosynthetic process"/>
    <property type="evidence" value="ECO:0007669"/>
    <property type="project" value="UniProtKB-KW"/>
</dbReference>
<reference evidence="5 6" key="1">
    <citation type="journal article" date="2004" name="Nature">
        <title>Genome sequence of the ultrasmall unicellular red alga Cyanidioschyzon merolae 10D.</title>
        <authorList>
            <person name="Matsuzaki M."/>
            <person name="Misumi O."/>
            <person name="Shin-i T."/>
            <person name="Maruyama S."/>
            <person name="Takahara M."/>
            <person name="Miyagishima S."/>
            <person name="Mori T."/>
            <person name="Nishida K."/>
            <person name="Yagisawa F."/>
            <person name="Nishida K."/>
            <person name="Yoshida Y."/>
            <person name="Nishimura Y."/>
            <person name="Nakao S."/>
            <person name="Kobayashi T."/>
            <person name="Momoyama Y."/>
            <person name="Higashiyama T."/>
            <person name="Minoda A."/>
            <person name="Sano M."/>
            <person name="Nomoto H."/>
            <person name="Oishi K."/>
            <person name="Hayashi H."/>
            <person name="Ohta F."/>
            <person name="Nishizaka S."/>
            <person name="Haga S."/>
            <person name="Miura S."/>
            <person name="Morishita T."/>
            <person name="Kabeya Y."/>
            <person name="Terasawa K."/>
            <person name="Suzuki Y."/>
            <person name="Ishii Y."/>
            <person name="Asakawa S."/>
            <person name="Takano H."/>
            <person name="Ohta N."/>
            <person name="Kuroiwa H."/>
            <person name="Tanaka K."/>
            <person name="Shimizu N."/>
            <person name="Sugano S."/>
            <person name="Sato N."/>
            <person name="Nozaki H."/>
            <person name="Ogasawara N."/>
            <person name="Kohara Y."/>
            <person name="Kuroiwa T."/>
        </authorList>
    </citation>
    <scope>NUCLEOTIDE SEQUENCE [LARGE SCALE GENOMIC DNA]</scope>
    <source>
        <strain evidence="5 6">10D</strain>
    </source>
</reference>
<dbReference type="OrthoDB" id="4349954at2759"/>
<dbReference type="InterPro" id="IPR008284">
    <property type="entry name" value="MoCF_biosynth_CS"/>
</dbReference>
<accession>M1VC42</accession>
<evidence type="ECO:0000259" key="4">
    <source>
        <dbReference type="SMART" id="SM00852"/>
    </source>
</evidence>
<dbReference type="Proteomes" id="UP000007014">
    <property type="component" value="Chromosome 19"/>
</dbReference>
<dbReference type="RefSeq" id="XP_005539040.1">
    <property type="nucleotide sequence ID" value="XM_005538983.1"/>
</dbReference>
<dbReference type="SMART" id="SM00852">
    <property type="entry name" value="MoCF_biosynth"/>
    <property type="match status" value="1"/>
</dbReference>
<dbReference type="STRING" id="280699.M1VC42"/>